<gene>
    <name evidence="1" type="ORF">IX84_12985</name>
</gene>
<reference evidence="1 2" key="1">
    <citation type="journal article" date="2014" name="Int. J. Syst. Evol. Microbiol.">
        <title>Phaeodactylibacter xiamenensis gen. nov., sp. nov., a member of the family Saprospiraceae isolated from the marine alga Phaeodactylum tricornutum.</title>
        <authorList>
            <person name="Chen Z.Jr."/>
            <person name="Lei X."/>
            <person name="Lai Q."/>
            <person name="Li Y."/>
            <person name="Zhang B."/>
            <person name="Zhang J."/>
            <person name="Zhang H."/>
            <person name="Yang L."/>
            <person name="Zheng W."/>
            <person name="Tian Y."/>
            <person name="Yu Z."/>
            <person name="Xu H.Jr."/>
            <person name="Zheng T."/>
        </authorList>
    </citation>
    <scope>NUCLEOTIDE SEQUENCE [LARGE SCALE GENOMIC DNA]</scope>
    <source>
        <strain evidence="1 2">KD52</strain>
    </source>
</reference>
<keyword evidence="2" id="KW-1185">Reference proteome</keyword>
<dbReference type="EMBL" id="JPOS01000031">
    <property type="protein sequence ID" value="KGE87777.1"/>
    <property type="molecule type" value="Genomic_DNA"/>
</dbReference>
<accession>A0A098S9K6</accession>
<dbReference type="AlphaFoldDB" id="A0A098S9K6"/>
<sequence>MHLLHLQVIHPLCRGGPLARERRAAGVGQDLLAWGQLAGQAPVLGGGGVIPTIERLAAASCLNVGMYAGK</sequence>
<name>A0A098S9K6_9BACT</name>
<organism evidence="1 2">
    <name type="scientific">Phaeodactylibacter xiamenensis</name>
    <dbReference type="NCBI Taxonomy" id="1524460"/>
    <lineage>
        <taxon>Bacteria</taxon>
        <taxon>Pseudomonadati</taxon>
        <taxon>Bacteroidota</taxon>
        <taxon>Saprospiria</taxon>
        <taxon>Saprospirales</taxon>
        <taxon>Haliscomenobacteraceae</taxon>
        <taxon>Phaeodactylibacter</taxon>
    </lineage>
</organism>
<proteinExistence type="predicted"/>
<evidence type="ECO:0000313" key="1">
    <source>
        <dbReference type="EMBL" id="KGE87777.1"/>
    </source>
</evidence>
<evidence type="ECO:0000313" key="2">
    <source>
        <dbReference type="Proteomes" id="UP000029736"/>
    </source>
</evidence>
<dbReference type="Proteomes" id="UP000029736">
    <property type="component" value="Unassembled WGS sequence"/>
</dbReference>
<protein>
    <submittedName>
        <fullName evidence="1">Uncharacterized protein</fullName>
    </submittedName>
</protein>
<dbReference type="STRING" id="1524460.IX84_12985"/>
<comment type="caution">
    <text evidence="1">The sequence shown here is derived from an EMBL/GenBank/DDBJ whole genome shotgun (WGS) entry which is preliminary data.</text>
</comment>